<dbReference type="Proteomes" id="UP000694005">
    <property type="component" value="Chromosome A06"/>
</dbReference>
<accession>A0A8D9G7H8</accession>
<dbReference type="AlphaFoldDB" id="A0A8D9G7H8"/>
<gene>
    <name evidence="1" type="ORF">BRAPAZ1V2_A06P42330.2</name>
</gene>
<reference evidence="1 2" key="1">
    <citation type="submission" date="2021-07" db="EMBL/GenBank/DDBJ databases">
        <authorList>
            <consortium name="Genoscope - CEA"/>
            <person name="William W."/>
        </authorList>
    </citation>
    <scope>NUCLEOTIDE SEQUENCE [LARGE SCALE GENOMIC DNA]</scope>
</reference>
<name>A0A8D9G7H8_BRACM</name>
<protein>
    <submittedName>
        <fullName evidence="1">Uncharacterized protein</fullName>
    </submittedName>
</protein>
<proteinExistence type="predicted"/>
<sequence>MLTNISLLQGNYHSQSHQDPAFTLTTTLISYNAFKRGINCYPKPDGITPH</sequence>
<evidence type="ECO:0000313" key="2">
    <source>
        <dbReference type="Proteomes" id="UP000694005"/>
    </source>
</evidence>
<dbReference type="EMBL" id="LS974622">
    <property type="protein sequence ID" value="CAG7871993.1"/>
    <property type="molecule type" value="Genomic_DNA"/>
</dbReference>
<organism evidence="1 2">
    <name type="scientific">Brassica campestris</name>
    <name type="common">Field mustard</name>
    <dbReference type="NCBI Taxonomy" id="3711"/>
    <lineage>
        <taxon>Eukaryota</taxon>
        <taxon>Viridiplantae</taxon>
        <taxon>Streptophyta</taxon>
        <taxon>Embryophyta</taxon>
        <taxon>Tracheophyta</taxon>
        <taxon>Spermatophyta</taxon>
        <taxon>Magnoliopsida</taxon>
        <taxon>eudicotyledons</taxon>
        <taxon>Gunneridae</taxon>
        <taxon>Pentapetalae</taxon>
        <taxon>rosids</taxon>
        <taxon>malvids</taxon>
        <taxon>Brassicales</taxon>
        <taxon>Brassicaceae</taxon>
        <taxon>Brassiceae</taxon>
        <taxon>Brassica</taxon>
    </lineage>
</organism>
<evidence type="ECO:0000313" key="1">
    <source>
        <dbReference type="EMBL" id="CAG7871993.1"/>
    </source>
</evidence>
<dbReference type="Gramene" id="A06p42330.2_BraZ1">
    <property type="protein sequence ID" value="A06p42330.2_BraZ1.CDS.1"/>
    <property type="gene ID" value="A06g42330.2_BraZ1"/>
</dbReference>